<sequence length="551" mass="64956">MTPQTGRLNQRIPKPLLKLFNPDRSAKKLQLAITEYNSILQRHKNINRREYARHLIHLGDELAKLGEYNLAHSIFYSRVSLYGNGAGGRNDEEGDGNSSNILSDSLIVDEERDHEWRRLEVEAKVKGLVCEWKGHGDLIIRNEADVEVWVDKSVGCIETLSEIWGIVRECMIDAVEWLMRVRNFKVRNVDNFQKVVDFMKRINMVVDEEEIVLRLFDNYLEFTYKVQASEEMDEFISSENAKRVDLVKIIKTVYDLKNESLEIKTDERKFFEKFKTVKYIEENDEQRKLYERCLGLQSLIERTLPSLNDVFACCLLYLHKGFSQYKQEIVAIAENVRQGYPSDNFYLMRFKNQRIVEGEELVLKDFELLQFEKLKERIEKDTITCSSTLQMIEENNFDRRVTFADERRIPDPLDFYTCCLQKHIPPHLLEKMFKECYKQSSDKLELLAGFIGYVESWSLSGEDGTLHEYGMFLSELYDRLCTLMIGQGMECELEEICGWCWQKRVLMMTAMWRVNGDVMHLKQAFKIFTKHHVEQKLDGELYTIGMWEFCC</sequence>
<dbReference type="EMBL" id="ML005167">
    <property type="protein sequence ID" value="RKP19753.1"/>
    <property type="molecule type" value="Genomic_DNA"/>
</dbReference>
<protein>
    <submittedName>
        <fullName evidence="1">Uncharacterized protein</fullName>
    </submittedName>
</protein>
<reference evidence="2" key="1">
    <citation type="journal article" date="2018" name="Nat. Microbiol.">
        <title>Leveraging single-cell genomics to expand the fungal tree of life.</title>
        <authorList>
            <person name="Ahrendt S.R."/>
            <person name="Quandt C.A."/>
            <person name="Ciobanu D."/>
            <person name="Clum A."/>
            <person name="Salamov A."/>
            <person name="Andreopoulos B."/>
            <person name="Cheng J.F."/>
            <person name="Woyke T."/>
            <person name="Pelin A."/>
            <person name="Henrissat B."/>
            <person name="Reynolds N.K."/>
            <person name="Benny G.L."/>
            <person name="Smith M.E."/>
            <person name="James T.Y."/>
            <person name="Grigoriev I.V."/>
        </authorList>
    </citation>
    <scope>NUCLEOTIDE SEQUENCE [LARGE SCALE GENOMIC DNA]</scope>
    <source>
        <strain evidence="2">CSF55</strain>
    </source>
</reference>
<evidence type="ECO:0000313" key="2">
    <source>
        <dbReference type="Proteomes" id="UP000281549"/>
    </source>
</evidence>
<name>A0A4P9YJI3_ROZAC</name>
<organism evidence="1 2">
    <name type="scientific">Rozella allomycis (strain CSF55)</name>
    <dbReference type="NCBI Taxonomy" id="988480"/>
    <lineage>
        <taxon>Eukaryota</taxon>
        <taxon>Fungi</taxon>
        <taxon>Fungi incertae sedis</taxon>
        <taxon>Cryptomycota</taxon>
        <taxon>Cryptomycota incertae sedis</taxon>
        <taxon>Rozella</taxon>
    </lineage>
</organism>
<dbReference type="Proteomes" id="UP000281549">
    <property type="component" value="Unassembled WGS sequence"/>
</dbReference>
<evidence type="ECO:0000313" key="1">
    <source>
        <dbReference type="EMBL" id="RKP19753.1"/>
    </source>
</evidence>
<dbReference type="AlphaFoldDB" id="A0A4P9YJI3"/>
<proteinExistence type="predicted"/>
<accession>A0A4P9YJI3</accession>
<gene>
    <name evidence="1" type="ORF">ROZALSC1DRAFT_28684</name>
</gene>